<evidence type="ECO:0000259" key="4">
    <source>
        <dbReference type="PROSITE" id="PS51379"/>
    </source>
</evidence>
<protein>
    <submittedName>
        <fullName evidence="5">4Fe-4S ferredoxin</fullName>
    </submittedName>
</protein>
<dbReference type="SUPFAM" id="SSF46548">
    <property type="entry name" value="alpha-helical ferredoxin"/>
    <property type="match status" value="1"/>
</dbReference>
<dbReference type="GO" id="GO:0046872">
    <property type="term" value="F:metal ion binding"/>
    <property type="evidence" value="ECO:0007669"/>
    <property type="project" value="UniProtKB-KW"/>
</dbReference>
<dbReference type="GO" id="GO:0051536">
    <property type="term" value="F:iron-sulfur cluster binding"/>
    <property type="evidence" value="ECO:0007669"/>
    <property type="project" value="UniProtKB-KW"/>
</dbReference>
<organism evidence="5 6">
    <name type="scientific">Clostridium estertheticum subsp. estertheticum</name>
    <dbReference type="NCBI Taxonomy" id="1552"/>
    <lineage>
        <taxon>Bacteria</taxon>
        <taxon>Bacillati</taxon>
        <taxon>Bacillota</taxon>
        <taxon>Clostridia</taxon>
        <taxon>Eubacteriales</taxon>
        <taxon>Clostridiaceae</taxon>
        <taxon>Clostridium</taxon>
    </lineage>
</organism>
<evidence type="ECO:0000313" key="5">
    <source>
        <dbReference type="EMBL" id="APC40794.1"/>
    </source>
</evidence>
<keyword evidence="1" id="KW-0479">Metal-binding</keyword>
<dbReference type="InterPro" id="IPR017900">
    <property type="entry name" value="4Fe4S_Fe_S_CS"/>
</dbReference>
<dbReference type="InterPro" id="IPR017896">
    <property type="entry name" value="4Fe4S_Fe-S-bd"/>
</dbReference>
<keyword evidence="2" id="KW-0408">Iron</keyword>
<dbReference type="KEGG" id="ceu:A7L45_12260"/>
<reference evidence="6" key="1">
    <citation type="journal article" date="2016" name="Front. Microbiol.">
        <title>Complete Genome Sequence of Clostridium estertheticum DSM 8809, a Microbe Identified in Spoiled Vacuum Packed Beef.</title>
        <authorList>
            <person name="Yu Z."/>
            <person name="Gunn L."/>
            <person name="Brennan E."/>
            <person name="Reid R."/>
            <person name="Wall P.G."/>
            <person name="Gaora O.P."/>
            <person name="Hurley D."/>
            <person name="Bolton D."/>
            <person name="Fanning S."/>
        </authorList>
    </citation>
    <scope>NUCLEOTIDE SEQUENCE [LARGE SCALE GENOMIC DNA]</scope>
    <source>
        <strain evidence="6">DSM 8809</strain>
    </source>
</reference>
<keyword evidence="3" id="KW-0411">Iron-sulfur</keyword>
<dbReference type="Pfam" id="PF13183">
    <property type="entry name" value="Fer4_8"/>
    <property type="match status" value="1"/>
</dbReference>
<accession>A0A1J0GHF6</accession>
<dbReference type="STRING" id="1552.A7L45_12260"/>
<gene>
    <name evidence="5" type="ORF">A7L45_12260</name>
</gene>
<dbReference type="OrthoDB" id="9773828at2"/>
<dbReference type="AlphaFoldDB" id="A0A1J0GHF6"/>
<sequence length="327" mass="36952">MDKITQKIRETAKLALENGEVEKIIGWEKGDTFDDSYPVFITDVDKVDSLIWDCFCVNNLSKYLLNELKDSKKVGIFLKGCDSLGFNQLINDNRVDRSKVVVYGIGCPGMIDPEKVKKEGLDKGLLSVKRSGDDIIFVKKDGEKKVTSKEFEYDKCIRCRRPNPVVYDQLMSDAVTREVDPLERFKEVEKLESLTDKERSDFWATQFSKCIRCNACRNICPACSCVKCIFDNDKVDVSGKANVESEEQFYHIIRAYHVGGRCVDCGECSRVCPANIPLYLLNSKIMKDINELYGEYDAGVDPTKQAPIGMFKLDDSDSFTSHGGGKK</sequence>
<evidence type="ECO:0000256" key="2">
    <source>
        <dbReference type="ARBA" id="ARBA00023004"/>
    </source>
</evidence>
<dbReference type="InterPro" id="IPR009051">
    <property type="entry name" value="Helical_ferredxn"/>
</dbReference>
<evidence type="ECO:0000256" key="3">
    <source>
        <dbReference type="ARBA" id="ARBA00023014"/>
    </source>
</evidence>
<dbReference type="PROSITE" id="PS51379">
    <property type="entry name" value="4FE4S_FER_2"/>
    <property type="match status" value="2"/>
</dbReference>
<dbReference type="PROSITE" id="PS00198">
    <property type="entry name" value="4FE4S_FER_1"/>
    <property type="match status" value="1"/>
</dbReference>
<dbReference type="EMBL" id="CP015756">
    <property type="protein sequence ID" value="APC40794.1"/>
    <property type="molecule type" value="Genomic_DNA"/>
</dbReference>
<dbReference type="Gene3D" id="1.10.1060.10">
    <property type="entry name" value="Alpha-helical ferredoxin"/>
    <property type="match status" value="1"/>
</dbReference>
<evidence type="ECO:0000313" key="6">
    <source>
        <dbReference type="Proteomes" id="UP000182569"/>
    </source>
</evidence>
<dbReference type="RefSeq" id="WP_071613084.1">
    <property type="nucleotide sequence ID" value="NZ_CP015756.1"/>
</dbReference>
<proteinExistence type="predicted"/>
<feature type="domain" description="4Fe-4S ferredoxin-type" evidence="4">
    <location>
        <begin position="253"/>
        <end position="283"/>
    </location>
</feature>
<dbReference type="Proteomes" id="UP000182569">
    <property type="component" value="Chromosome"/>
</dbReference>
<name>A0A1J0GHF6_9CLOT</name>
<evidence type="ECO:0000256" key="1">
    <source>
        <dbReference type="ARBA" id="ARBA00022723"/>
    </source>
</evidence>
<feature type="domain" description="4Fe-4S ferredoxin-type" evidence="4">
    <location>
        <begin position="201"/>
        <end position="231"/>
    </location>
</feature>
<keyword evidence="6" id="KW-1185">Reference proteome</keyword>